<evidence type="ECO:0000256" key="4">
    <source>
        <dbReference type="ARBA" id="ARBA00023239"/>
    </source>
</evidence>
<accession>A0A3M0S151</accession>
<name>A0A3M0S151_9CLOT</name>
<dbReference type="GO" id="GO:0042732">
    <property type="term" value="P:D-xylose metabolic process"/>
    <property type="evidence" value="ECO:0007669"/>
    <property type="project" value="InterPro"/>
</dbReference>
<dbReference type="GO" id="GO:0070403">
    <property type="term" value="F:NAD+ binding"/>
    <property type="evidence" value="ECO:0007669"/>
    <property type="project" value="InterPro"/>
</dbReference>
<proteinExistence type="predicted"/>
<dbReference type="InterPro" id="IPR044516">
    <property type="entry name" value="UXS-like"/>
</dbReference>
<keyword evidence="3" id="KW-0520">NAD</keyword>
<evidence type="ECO:0000256" key="2">
    <source>
        <dbReference type="ARBA" id="ARBA00022793"/>
    </source>
</evidence>
<dbReference type="Gene3D" id="3.40.50.720">
    <property type="entry name" value="NAD(P)-binding Rossmann-like Domain"/>
    <property type="match status" value="1"/>
</dbReference>
<dbReference type="GO" id="GO:0048040">
    <property type="term" value="F:UDP-glucuronate decarboxylase activity"/>
    <property type="evidence" value="ECO:0007669"/>
    <property type="project" value="TreeGrafter"/>
</dbReference>
<organism evidence="6 7">
    <name type="scientific">Clostridium autoethanogenum</name>
    <dbReference type="NCBI Taxonomy" id="84023"/>
    <lineage>
        <taxon>Bacteria</taxon>
        <taxon>Bacillati</taxon>
        <taxon>Bacillota</taxon>
        <taxon>Clostridia</taxon>
        <taxon>Eubacteriales</taxon>
        <taxon>Clostridiaceae</taxon>
        <taxon>Clostridium</taxon>
    </lineage>
</organism>
<dbReference type="SUPFAM" id="SSF51735">
    <property type="entry name" value="NAD(P)-binding Rossmann-fold domains"/>
    <property type="match status" value="1"/>
</dbReference>
<comment type="cofactor">
    <cofactor evidence="1">
        <name>NAD(+)</name>
        <dbReference type="ChEBI" id="CHEBI:57540"/>
    </cofactor>
</comment>
<keyword evidence="4" id="KW-0456">Lyase</keyword>
<evidence type="ECO:0000313" key="6">
    <source>
        <dbReference type="EMBL" id="RMC92302.1"/>
    </source>
</evidence>
<dbReference type="InterPro" id="IPR001509">
    <property type="entry name" value="Epimerase_deHydtase"/>
</dbReference>
<gene>
    <name evidence="6" type="ORF">D9O40_20460</name>
</gene>
<protein>
    <submittedName>
        <fullName evidence="6">NAD-dependent epimerase/dehydratase family protein</fullName>
    </submittedName>
</protein>
<sequence>MNSINLSEIYRKDLSTALNQVVHFEKLHGKSVLITGASGLIGSFITDILLYHNKQVDSEAEIINIYASGRSLSRLKTRFLEATSMNCLHLIEHDVNNEISFDFPVDYIIHAAGNAYPAVFSADPVGTIMSNVLGTKRLLDYAKEHDTKRFLFVSSGEVYGQGDLNLDAFEENYSGYVNVILPRSCYPSSKRTAETLCVSYTKQFGLDTVIVRPCHTYGPNATASDNRANVQFVNDALWGKDILLKSAGNQMRSYCYIADNASAILTVLLNGKKGEAYNIANKRAKISVAGFAKIVAEIAGKKVTFENPDEATKEEQTPITKAVLASDKLESLGWQGSFPVKEGIEHTLKILKELQ</sequence>
<evidence type="ECO:0000256" key="1">
    <source>
        <dbReference type="ARBA" id="ARBA00001911"/>
    </source>
</evidence>
<evidence type="ECO:0000259" key="5">
    <source>
        <dbReference type="Pfam" id="PF01370"/>
    </source>
</evidence>
<dbReference type="PANTHER" id="PTHR43078">
    <property type="entry name" value="UDP-GLUCURONIC ACID DECARBOXYLASE-RELATED"/>
    <property type="match status" value="1"/>
</dbReference>
<dbReference type="Pfam" id="PF01370">
    <property type="entry name" value="Epimerase"/>
    <property type="match status" value="1"/>
</dbReference>
<keyword evidence="2" id="KW-0210">Decarboxylase</keyword>
<dbReference type="Proteomes" id="UP000277999">
    <property type="component" value="Unassembled WGS sequence"/>
</dbReference>
<dbReference type="AlphaFoldDB" id="A0A3M0S151"/>
<evidence type="ECO:0000313" key="7">
    <source>
        <dbReference type="Proteomes" id="UP000277999"/>
    </source>
</evidence>
<reference evidence="6 7" key="1">
    <citation type="submission" date="2018-10" db="EMBL/GenBank/DDBJ databases">
        <title>Genome-centric metagenomics revealed C2 chemical producing, CO utilizing Clostridium with novel acetogenic gene cluster.</title>
        <authorList>
            <person name="Kang H."/>
            <person name="Park B."/>
            <person name="Choi I.G."/>
            <person name="Chang I.S."/>
        </authorList>
    </citation>
    <scope>NUCLEOTIDE SEQUENCE [LARGE SCALE GENOMIC DNA]</scope>
    <source>
        <strain evidence="6 7">H21-9</strain>
    </source>
</reference>
<dbReference type="GO" id="GO:0005737">
    <property type="term" value="C:cytoplasm"/>
    <property type="evidence" value="ECO:0007669"/>
    <property type="project" value="TreeGrafter"/>
</dbReference>
<dbReference type="EMBL" id="RFAQ01000113">
    <property type="protein sequence ID" value="RMC92302.1"/>
    <property type="molecule type" value="Genomic_DNA"/>
</dbReference>
<feature type="domain" description="NAD-dependent epimerase/dehydratase" evidence="5">
    <location>
        <begin position="32"/>
        <end position="280"/>
    </location>
</feature>
<dbReference type="RefSeq" id="WP_122060201.1">
    <property type="nucleotide sequence ID" value="NZ_RFAQ01000113.1"/>
</dbReference>
<dbReference type="PANTHER" id="PTHR43078:SF7">
    <property type="entry name" value="UDP-GLUCURONATE DECARBOXYLASE"/>
    <property type="match status" value="1"/>
</dbReference>
<evidence type="ECO:0000256" key="3">
    <source>
        <dbReference type="ARBA" id="ARBA00023027"/>
    </source>
</evidence>
<comment type="caution">
    <text evidence="6">The sequence shown here is derived from an EMBL/GenBank/DDBJ whole genome shotgun (WGS) entry which is preliminary data.</text>
</comment>
<dbReference type="InterPro" id="IPR036291">
    <property type="entry name" value="NAD(P)-bd_dom_sf"/>
</dbReference>